<dbReference type="AlphaFoldDB" id="F6DAK2"/>
<evidence type="ECO:0000313" key="2">
    <source>
        <dbReference type="Proteomes" id="UP000009232"/>
    </source>
</evidence>
<organism evidence="1 2">
    <name type="scientific">Thiomicrospira cyclica (strain DSM 14477 / JCM 11371 / ALM1)</name>
    <name type="common">Thioalkalimicrobium cyclicum</name>
    <dbReference type="NCBI Taxonomy" id="717773"/>
    <lineage>
        <taxon>Bacteria</taxon>
        <taxon>Pseudomonadati</taxon>
        <taxon>Pseudomonadota</taxon>
        <taxon>Gammaproteobacteria</taxon>
        <taxon>Thiotrichales</taxon>
        <taxon>Piscirickettsiaceae</taxon>
        <taxon>Thiomicrospira</taxon>
    </lineage>
</organism>
<dbReference type="eggNOG" id="COG0727">
    <property type="taxonomic scope" value="Bacteria"/>
</dbReference>
<reference evidence="1 2" key="1">
    <citation type="submission" date="2011-05" db="EMBL/GenBank/DDBJ databases">
        <title>Complete sequence of Thioalkalimicrobium cyclicum ALM1.</title>
        <authorList>
            <consortium name="US DOE Joint Genome Institute"/>
            <person name="Lucas S."/>
            <person name="Han J."/>
            <person name="Lapidus A."/>
            <person name="Cheng J.-F."/>
            <person name="Goodwin L."/>
            <person name="Pitluck S."/>
            <person name="Peters L."/>
            <person name="Mikhailova N."/>
            <person name="Davenport K."/>
            <person name="Han C."/>
            <person name="Tapia R."/>
            <person name="Land M."/>
            <person name="Hauser L."/>
            <person name="Kyrpides N."/>
            <person name="Ivanova N."/>
            <person name="Pagani I."/>
            <person name="Kappler U."/>
            <person name="Woyke T."/>
        </authorList>
    </citation>
    <scope>NUCLEOTIDE SEQUENCE [LARGE SCALE GENOMIC DNA]</scope>
    <source>
        <strain evidence="2">DSM 14477 / JCM 11371 / ALM1</strain>
    </source>
</reference>
<evidence type="ECO:0008006" key="3">
    <source>
        <dbReference type="Google" id="ProtNLM"/>
    </source>
</evidence>
<accession>F6DAK2</accession>
<proteinExistence type="predicted"/>
<dbReference type="InterPro" id="IPR005358">
    <property type="entry name" value="Puta_zinc/iron-chelating_dom"/>
</dbReference>
<dbReference type="Pfam" id="PF03692">
    <property type="entry name" value="CxxCxxCC"/>
    <property type="match status" value="1"/>
</dbReference>
<dbReference type="Proteomes" id="UP000009232">
    <property type="component" value="Chromosome"/>
</dbReference>
<dbReference type="KEGG" id="tcy:Thicy_1500"/>
<name>F6DAK2_THICA</name>
<gene>
    <name evidence="1" type="ordered locus">Thicy_1500</name>
</gene>
<sequence length="128" mass="14276">MDDFNPCLSCGACCHHFRVSFYWSEADPFLGGTVPVELTEKINNNYICMQGTNQPNPRCITLEGTLGEGVSCKIYDQRPTPCREFPLWLEDGSLNPECNRLRALKGMPPIVLPDHQPNDDPPLIPSVA</sequence>
<dbReference type="OrthoDB" id="5703293at2"/>
<dbReference type="HOGENOM" id="CLU_123885_0_0_6"/>
<dbReference type="STRING" id="717773.Thicy_1500"/>
<keyword evidence="2" id="KW-1185">Reference proteome</keyword>
<dbReference type="EMBL" id="CP002776">
    <property type="protein sequence ID" value="AEG32258.1"/>
    <property type="molecule type" value="Genomic_DNA"/>
</dbReference>
<dbReference type="RefSeq" id="WP_013836033.1">
    <property type="nucleotide sequence ID" value="NC_015581.1"/>
</dbReference>
<protein>
    <recommendedName>
        <fullName evidence="3">YkgJ family cysteine cluster protein</fullName>
    </recommendedName>
</protein>
<evidence type="ECO:0000313" key="1">
    <source>
        <dbReference type="EMBL" id="AEG32258.1"/>
    </source>
</evidence>